<keyword evidence="1" id="KW-1133">Transmembrane helix</keyword>
<organism evidence="2 3">
    <name type="scientific">Thiomicrorhabdus marina</name>
    <dbReference type="NCBI Taxonomy" id="2818442"/>
    <lineage>
        <taxon>Bacteria</taxon>
        <taxon>Pseudomonadati</taxon>
        <taxon>Pseudomonadota</taxon>
        <taxon>Gammaproteobacteria</taxon>
        <taxon>Thiotrichales</taxon>
        <taxon>Piscirickettsiaceae</taxon>
        <taxon>Thiomicrorhabdus</taxon>
    </lineage>
</organism>
<sequence length="240" mass="27816">MFQTEWLGRLLVQRLVKWLFAFLVIGCLIASARYFVSSAMLSSATSKVDVWSANNLPSEQQIIRTKQLLNTSLLWVDNAKAYYYLSKVFQWQAYQLQQSDAVEKEVASLLRLANKYAVKAVSVQPANPYYQLQVLETKIRLNEFDKQFAEIFSGLQLVLGQNSKVHWLTTMSMLPAWNKITSKQKAQVLFSIKWQLDTKSYYRFDLSKRLITSLAKNDFCHYMNIVQLNEQSTVKKICAK</sequence>
<evidence type="ECO:0000256" key="1">
    <source>
        <dbReference type="SAM" id="Phobius"/>
    </source>
</evidence>
<protein>
    <submittedName>
        <fullName evidence="2">Uncharacterized protein</fullName>
    </submittedName>
</protein>
<accession>A0ABS3Q212</accession>
<evidence type="ECO:0000313" key="2">
    <source>
        <dbReference type="EMBL" id="MBO1926354.1"/>
    </source>
</evidence>
<keyword evidence="3" id="KW-1185">Reference proteome</keyword>
<name>A0ABS3Q212_9GAMM</name>
<feature type="transmembrane region" description="Helical" evidence="1">
    <location>
        <begin position="15"/>
        <end position="36"/>
    </location>
</feature>
<dbReference type="Proteomes" id="UP000664835">
    <property type="component" value="Unassembled WGS sequence"/>
</dbReference>
<keyword evidence="1" id="KW-0472">Membrane</keyword>
<dbReference type="EMBL" id="JAGETV010000002">
    <property type="protein sequence ID" value="MBO1926354.1"/>
    <property type="molecule type" value="Genomic_DNA"/>
</dbReference>
<keyword evidence="1" id="KW-0812">Transmembrane</keyword>
<gene>
    <name evidence="2" type="ORF">J3998_02090</name>
</gene>
<comment type="caution">
    <text evidence="2">The sequence shown here is derived from an EMBL/GenBank/DDBJ whole genome shotgun (WGS) entry which is preliminary data.</text>
</comment>
<dbReference type="RefSeq" id="WP_208147184.1">
    <property type="nucleotide sequence ID" value="NZ_JAGETV010000002.1"/>
</dbReference>
<proteinExistence type="predicted"/>
<reference evidence="2 3" key="1">
    <citation type="submission" date="2021-03" db="EMBL/GenBank/DDBJ databases">
        <title>Thiomicrorhabdus sp.nov.,novel sulfur-oxidizing bacteria isolated from coastal sediment.</title>
        <authorList>
            <person name="Liu X."/>
        </authorList>
    </citation>
    <scope>NUCLEOTIDE SEQUENCE [LARGE SCALE GENOMIC DNA]</scope>
    <source>
        <strain evidence="2 3">6S2-11</strain>
    </source>
</reference>
<evidence type="ECO:0000313" key="3">
    <source>
        <dbReference type="Proteomes" id="UP000664835"/>
    </source>
</evidence>